<dbReference type="GeneID" id="28834081"/>
<evidence type="ECO:0000313" key="1">
    <source>
        <dbReference type="EMBL" id="OBU01030.1"/>
    </source>
</evidence>
<dbReference type="Proteomes" id="UP000091956">
    <property type="component" value="Unassembled WGS sequence"/>
</dbReference>
<dbReference type="AlphaFoldDB" id="A0A2P2SW45"/>
<accession>A0A2P2SW45</accession>
<reference evidence="2" key="2">
    <citation type="journal article" date="2018" name="Nat. Commun.">
        <title>Extreme sensitivity to ultraviolet light in the fungal pathogen causing white-nose syndrome of bats.</title>
        <authorList>
            <person name="Palmer J.M."/>
            <person name="Drees K.P."/>
            <person name="Foster J.T."/>
            <person name="Lindner D.L."/>
        </authorList>
    </citation>
    <scope>NUCLEOTIDE SEQUENCE [LARGE SCALE GENOMIC DNA]</scope>
    <source>
        <strain evidence="2">UAMH 10579</strain>
    </source>
</reference>
<gene>
    <name evidence="1" type="ORF">VE01_00695</name>
</gene>
<keyword evidence="2" id="KW-1185">Reference proteome</keyword>
<sequence length="144" mass="15906">MRSIAFDTLPCNQSLIVPGFLSCSAPPNNRPSLISRTITTDYAAGICSRLFPGDKGYKYGLANGRTTETRIGSVGNERCIQQILAGWSPSVNRGGARIRHSWWASLLRYVLSQSMNPGVKAVQEAEIAYVKKWVAEFYEQKSCT</sequence>
<evidence type="ECO:0000313" key="2">
    <source>
        <dbReference type="Proteomes" id="UP000091956"/>
    </source>
</evidence>
<protein>
    <submittedName>
        <fullName evidence="1">Uncharacterized protein</fullName>
    </submittedName>
</protein>
<name>A0A2P2SW45_9PEZI</name>
<dbReference type="PROSITE" id="PS51257">
    <property type="entry name" value="PROKAR_LIPOPROTEIN"/>
    <property type="match status" value="1"/>
</dbReference>
<dbReference type="RefSeq" id="XP_018134762.1">
    <property type="nucleotide sequence ID" value="XM_018270223.1"/>
</dbReference>
<reference evidence="1 2" key="1">
    <citation type="submission" date="2016-03" db="EMBL/GenBank/DDBJ databases">
        <title>Comparative genomics of Pseudogymnoascus destructans, the fungus causing white-nose syndrome of bats.</title>
        <authorList>
            <person name="Palmer J.M."/>
            <person name="Drees K.P."/>
            <person name="Foster J.T."/>
            <person name="Lindner D.L."/>
        </authorList>
    </citation>
    <scope>NUCLEOTIDE SEQUENCE [LARGE SCALE GENOMIC DNA]</scope>
    <source>
        <strain evidence="1 2">UAMH 10579</strain>
    </source>
</reference>
<proteinExistence type="predicted"/>
<dbReference type="OrthoDB" id="1735038at2759"/>
<dbReference type="EMBL" id="KV460207">
    <property type="protein sequence ID" value="OBU01030.1"/>
    <property type="molecule type" value="Genomic_DNA"/>
</dbReference>
<organism evidence="1 2">
    <name type="scientific">Pseudogymnoascus verrucosus</name>
    <dbReference type="NCBI Taxonomy" id="342668"/>
    <lineage>
        <taxon>Eukaryota</taxon>
        <taxon>Fungi</taxon>
        <taxon>Dikarya</taxon>
        <taxon>Ascomycota</taxon>
        <taxon>Pezizomycotina</taxon>
        <taxon>Leotiomycetes</taxon>
        <taxon>Thelebolales</taxon>
        <taxon>Thelebolaceae</taxon>
        <taxon>Pseudogymnoascus</taxon>
    </lineage>
</organism>